<feature type="compositionally biased region" description="Gly residues" evidence="1">
    <location>
        <begin position="131"/>
        <end position="162"/>
    </location>
</feature>
<feature type="region of interest" description="Disordered" evidence="1">
    <location>
        <begin position="127"/>
        <end position="172"/>
    </location>
</feature>
<evidence type="ECO:0000313" key="2">
    <source>
        <dbReference type="Proteomes" id="UP000694864"/>
    </source>
</evidence>
<keyword evidence="2" id="KW-1185">Reference proteome</keyword>
<evidence type="ECO:0000256" key="1">
    <source>
        <dbReference type="SAM" id="MobiDB-lite"/>
    </source>
</evidence>
<reference evidence="3" key="2">
    <citation type="submission" date="2025-08" db="UniProtKB">
        <authorList>
            <consortium name="RefSeq"/>
        </authorList>
    </citation>
    <scope>IDENTIFICATION</scope>
    <source>
        <tissue evidence="3">Leaf</tissue>
    </source>
</reference>
<gene>
    <name evidence="3" type="primary">LOC109126480</name>
</gene>
<reference evidence="2" key="1">
    <citation type="journal article" date="2014" name="Nat. Commun.">
        <title>The emerging biofuel crop Camelina sativa retains a highly undifferentiated hexaploid genome structure.</title>
        <authorList>
            <person name="Kagale S."/>
            <person name="Koh C."/>
            <person name="Nixon J."/>
            <person name="Bollina V."/>
            <person name="Clarke W.E."/>
            <person name="Tuteja R."/>
            <person name="Spillane C."/>
            <person name="Robinson S.J."/>
            <person name="Links M.G."/>
            <person name="Clarke C."/>
            <person name="Higgins E.E."/>
            <person name="Huebert T."/>
            <person name="Sharpe A.G."/>
            <person name="Parkin I.A."/>
        </authorList>
    </citation>
    <scope>NUCLEOTIDE SEQUENCE [LARGE SCALE GENOMIC DNA]</scope>
    <source>
        <strain evidence="2">cv. DH55</strain>
    </source>
</reference>
<dbReference type="InterPro" id="IPR017853">
    <property type="entry name" value="GH"/>
</dbReference>
<dbReference type="Gene3D" id="3.20.20.80">
    <property type="entry name" value="Glycosidases"/>
    <property type="match status" value="1"/>
</dbReference>
<protein>
    <submittedName>
        <fullName evidence="3">Keratin, type I cytoskeletal 10-like</fullName>
    </submittedName>
</protein>
<dbReference type="RefSeq" id="XP_019085597.1">
    <property type="nucleotide sequence ID" value="XM_019230052.1"/>
</dbReference>
<dbReference type="Proteomes" id="UP000694864">
    <property type="component" value="Chromosome 9"/>
</dbReference>
<dbReference type="SUPFAM" id="SSF51445">
    <property type="entry name" value="(Trans)glycosidases"/>
    <property type="match status" value="1"/>
</dbReference>
<organism evidence="2 3">
    <name type="scientific">Camelina sativa</name>
    <name type="common">False flax</name>
    <name type="synonym">Myagrum sativum</name>
    <dbReference type="NCBI Taxonomy" id="90675"/>
    <lineage>
        <taxon>Eukaryota</taxon>
        <taxon>Viridiplantae</taxon>
        <taxon>Streptophyta</taxon>
        <taxon>Embryophyta</taxon>
        <taxon>Tracheophyta</taxon>
        <taxon>Spermatophyta</taxon>
        <taxon>Magnoliopsida</taxon>
        <taxon>eudicotyledons</taxon>
        <taxon>Gunneridae</taxon>
        <taxon>Pentapetalae</taxon>
        <taxon>rosids</taxon>
        <taxon>malvids</taxon>
        <taxon>Brassicales</taxon>
        <taxon>Brassicaceae</taxon>
        <taxon>Camelineae</taxon>
        <taxon>Camelina</taxon>
    </lineage>
</organism>
<evidence type="ECO:0000313" key="3">
    <source>
        <dbReference type="RefSeq" id="XP_019085597.1"/>
    </source>
</evidence>
<dbReference type="GeneID" id="109126480"/>
<sequence>MYRSSFSIPIGFALFEEFPFNFRDDLTTGVRYRNLFDMMVDAVISAMAVMGHENLPVIVAETEQKMVLHKSTKPMAYALLLLLAIYTHIQTVGSTTETSVSRSNLKHSLVTRSKTFSENDFPVWRRELRSSGGGGGGGGRGGGGGSSGGRGSGSRGGGGSGNSGTSSSSSSGDCLKHYGLSKRLIFIGFLGVLVVVW</sequence>
<feature type="compositionally biased region" description="Low complexity" evidence="1">
    <location>
        <begin position="163"/>
        <end position="172"/>
    </location>
</feature>
<accession>A0ABM1QFQ9</accession>
<proteinExistence type="predicted"/>
<name>A0ABM1QFQ9_CAMSA</name>